<organism evidence="2 3">
    <name type="scientific">Thalassiosira oceanica</name>
    <name type="common">Marine diatom</name>
    <dbReference type="NCBI Taxonomy" id="159749"/>
    <lineage>
        <taxon>Eukaryota</taxon>
        <taxon>Sar</taxon>
        <taxon>Stramenopiles</taxon>
        <taxon>Ochrophyta</taxon>
        <taxon>Bacillariophyta</taxon>
        <taxon>Coscinodiscophyceae</taxon>
        <taxon>Thalassiosirophycidae</taxon>
        <taxon>Thalassiosirales</taxon>
        <taxon>Thalassiosiraceae</taxon>
        <taxon>Thalassiosira</taxon>
    </lineage>
</organism>
<evidence type="ECO:0000313" key="2">
    <source>
        <dbReference type="EMBL" id="EJK55221.1"/>
    </source>
</evidence>
<evidence type="ECO:0000256" key="1">
    <source>
        <dbReference type="SAM" id="MobiDB-lite"/>
    </source>
</evidence>
<evidence type="ECO:0000313" key="3">
    <source>
        <dbReference type="Proteomes" id="UP000266841"/>
    </source>
</evidence>
<feature type="non-terminal residue" evidence="2">
    <location>
        <position position="1"/>
    </location>
</feature>
<dbReference type="EMBL" id="AGNL01034524">
    <property type="protein sequence ID" value="EJK55221.1"/>
    <property type="molecule type" value="Genomic_DNA"/>
</dbReference>
<sequence>GKWRGDERGGPSGGRDWPDVLAERRRRHDTVSGADGVGAIRQISNADMDTKLTINSYLCDGVILGVSVNLYSWRNSWRRLNRTTATLVAHWFEASTHHQAGSSPHTR</sequence>
<dbReference type="AlphaFoldDB" id="K0S2N0"/>
<proteinExistence type="predicted"/>
<gene>
    <name evidence="2" type="ORF">THAOC_25063</name>
</gene>
<feature type="region of interest" description="Disordered" evidence="1">
    <location>
        <begin position="1"/>
        <end position="21"/>
    </location>
</feature>
<comment type="caution">
    <text evidence="2">The sequence shown here is derived from an EMBL/GenBank/DDBJ whole genome shotgun (WGS) entry which is preliminary data.</text>
</comment>
<reference evidence="2 3" key="1">
    <citation type="journal article" date="2012" name="Genome Biol.">
        <title>Genome and low-iron response of an oceanic diatom adapted to chronic iron limitation.</title>
        <authorList>
            <person name="Lommer M."/>
            <person name="Specht M."/>
            <person name="Roy A.S."/>
            <person name="Kraemer L."/>
            <person name="Andreson R."/>
            <person name="Gutowska M.A."/>
            <person name="Wolf J."/>
            <person name="Bergner S.V."/>
            <person name="Schilhabel M.B."/>
            <person name="Klostermeier U.C."/>
            <person name="Beiko R.G."/>
            <person name="Rosenstiel P."/>
            <person name="Hippler M."/>
            <person name="Laroche J."/>
        </authorList>
    </citation>
    <scope>NUCLEOTIDE SEQUENCE [LARGE SCALE GENOMIC DNA]</scope>
    <source>
        <strain evidence="2 3">CCMP1005</strain>
    </source>
</reference>
<keyword evidence="3" id="KW-1185">Reference proteome</keyword>
<accession>K0S2N0</accession>
<name>K0S2N0_THAOC</name>
<protein>
    <submittedName>
        <fullName evidence="2">Uncharacterized protein</fullName>
    </submittedName>
</protein>
<dbReference type="Proteomes" id="UP000266841">
    <property type="component" value="Unassembled WGS sequence"/>
</dbReference>